<feature type="transmembrane region" description="Helical" evidence="8">
    <location>
        <begin position="83"/>
        <end position="108"/>
    </location>
</feature>
<dbReference type="PRINTS" id="PR01506">
    <property type="entry name" value="TATBPROTEIN"/>
</dbReference>
<evidence type="ECO:0000313" key="9">
    <source>
        <dbReference type="EMBL" id="KAF3551113.1"/>
    </source>
</evidence>
<sequence length="272" mass="29859">MAMAFQIIASSCSSSPTITQSHLLSFPPLQPSCKASSFKLSSWASLLGSSSRFSPYIGLKHMGISISAKSSNPEKKRRCSKGLVIRASLFGVGAPEALVIGVVALLVFGPKGLAEVARTLGNTLRTFQPTIRELQDVSRDFKSTLEREIGLDEISTPDVYNQNRMNTARSPPPSVKPPQMMLNHKKLTQPRITSRSLKSSSKLRLLVKAKERIKLRLKNLLYKASLKVSMSSELSLIPSSNYLNPFFKTADDHCVVVVTLRETMAASPPRQD</sequence>
<keyword evidence="10" id="KW-1185">Reference proteome</keyword>
<evidence type="ECO:0000256" key="2">
    <source>
        <dbReference type="ARBA" id="ARBA00022448"/>
    </source>
</evidence>
<evidence type="ECO:0000256" key="8">
    <source>
        <dbReference type="SAM" id="Phobius"/>
    </source>
</evidence>
<evidence type="ECO:0000256" key="7">
    <source>
        <dbReference type="ARBA" id="ARBA00023136"/>
    </source>
</evidence>
<dbReference type="Proteomes" id="UP000266723">
    <property type="component" value="Unassembled WGS sequence"/>
</dbReference>
<evidence type="ECO:0000256" key="6">
    <source>
        <dbReference type="ARBA" id="ARBA00023010"/>
    </source>
</evidence>
<accession>A0ABQ7CIV4</accession>
<keyword evidence="7 8" id="KW-0472">Membrane</keyword>
<evidence type="ECO:0000256" key="1">
    <source>
        <dbReference type="ARBA" id="ARBA00004167"/>
    </source>
</evidence>
<proteinExistence type="predicted"/>
<reference evidence="9 10" key="1">
    <citation type="journal article" date="2020" name="BMC Genomics">
        <title>Intraspecific diversification of the crop wild relative Brassica cretica Lam. using demographic model selection.</title>
        <authorList>
            <person name="Kioukis A."/>
            <person name="Michalopoulou V.A."/>
            <person name="Briers L."/>
            <person name="Pirintsos S."/>
            <person name="Studholme D.J."/>
            <person name="Pavlidis P."/>
            <person name="Sarris P.F."/>
        </authorList>
    </citation>
    <scope>NUCLEOTIDE SEQUENCE [LARGE SCALE GENOMIC DNA]</scope>
    <source>
        <strain evidence="10">cv. PFS-1207/04</strain>
    </source>
</reference>
<evidence type="ECO:0008006" key="11">
    <source>
        <dbReference type="Google" id="ProtNLM"/>
    </source>
</evidence>
<keyword evidence="3 8" id="KW-0812">Transmembrane</keyword>
<comment type="caution">
    <text evidence="9">The sequence shown here is derived from an EMBL/GenBank/DDBJ whole genome shotgun (WGS) entry which is preliminary data.</text>
</comment>
<evidence type="ECO:0000313" key="10">
    <source>
        <dbReference type="Proteomes" id="UP000266723"/>
    </source>
</evidence>
<evidence type="ECO:0000256" key="4">
    <source>
        <dbReference type="ARBA" id="ARBA00022927"/>
    </source>
</evidence>
<dbReference type="PANTHER" id="PTHR33162">
    <property type="entry name" value="SEC-INDEPENDENT PROTEIN TRANSLOCASE PROTEIN TATA, CHLOROPLASTIC"/>
    <property type="match status" value="1"/>
</dbReference>
<keyword evidence="5 8" id="KW-1133">Transmembrane helix</keyword>
<dbReference type="InterPro" id="IPR003369">
    <property type="entry name" value="TatA/B/E"/>
</dbReference>
<dbReference type="Pfam" id="PF02416">
    <property type="entry name" value="TatA_B_E"/>
    <property type="match status" value="1"/>
</dbReference>
<name>A0ABQ7CIV4_BRACR</name>
<organism evidence="9 10">
    <name type="scientific">Brassica cretica</name>
    <name type="common">Mustard</name>
    <dbReference type="NCBI Taxonomy" id="69181"/>
    <lineage>
        <taxon>Eukaryota</taxon>
        <taxon>Viridiplantae</taxon>
        <taxon>Streptophyta</taxon>
        <taxon>Embryophyta</taxon>
        <taxon>Tracheophyta</taxon>
        <taxon>Spermatophyta</taxon>
        <taxon>Magnoliopsida</taxon>
        <taxon>eudicotyledons</taxon>
        <taxon>Gunneridae</taxon>
        <taxon>Pentapetalae</taxon>
        <taxon>rosids</taxon>
        <taxon>malvids</taxon>
        <taxon>Brassicales</taxon>
        <taxon>Brassicaceae</taxon>
        <taxon>Brassiceae</taxon>
        <taxon>Brassica</taxon>
    </lineage>
</organism>
<comment type="subcellular location">
    <subcellularLocation>
        <location evidence="1">Membrane</location>
        <topology evidence="1">Single-pass membrane protein</topology>
    </subcellularLocation>
</comment>
<dbReference type="PANTHER" id="PTHR33162:SF7">
    <property type="entry name" value="SEC-INDEPENDENT PROTEIN TRANSLOCASE PROTEIN TATB, CHLOROPLASTIC"/>
    <property type="match status" value="1"/>
</dbReference>
<keyword evidence="4" id="KW-0653">Protein transport</keyword>
<evidence type="ECO:0000256" key="3">
    <source>
        <dbReference type="ARBA" id="ARBA00022692"/>
    </source>
</evidence>
<evidence type="ECO:0000256" key="5">
    <source>
        <dbReference type="ARBA" id="ARBA00022989"/>
    </source>
</evidence>
<dbReference type="Gene3D" id="1.20.5.3310">
    <property type="match status" value="1"/>
</dbReference>
<keyword evidence="6" id="KW-0811">Translocation</keyword>
<protein>
    <recommendedName>
        <fullName evidence="11">Sec-independent protein translocase protein TATB, chloroplastic</fullName>
    </recommendedName>
</protein>
<keyword evidence="2" id="KW-0813">Transport</keyword>
<dbReference type="EMBL" id="QGKV02000832">
    <property type="protein sequence ID" value="KAF3551113.1"/>
    <property type="molecule type" value="Genomic_DNA"/>
</dbReference>
<gene>
    <name evidence="9" type="ORF">DY000_02001472</name>
</gene>